<organism evidence="1 2">
    <name type="scientific">Streptomyces tanashiensis</name>
    <dbReference type="NCBI Taxonomy" id="67367"/>
    <lineage>
        <taxon>Bacteria</taxon>
        <taxon>Bacillati</taxon>
        <taxon>Actinomycetota</taxon>
        <taxon>Actinomycetes</taxon>
        <taxon>Kitasatosporales</taxon>
        <taxon>Streptomycetaceae</taxon>
        <taxon>Streptomyces</taxon>
    </lineage>
</organism>
<gene>
    <name evidence="1" type="ORF">LDH80_14305</name>
</gene>
<accession>A0ABY6QVJ3</accession>
<sequence length="222" mass="25137">MTEVRVWKYDGTELAWLQDRLDRPESGSGHVVSELVPAGFDAYVRIFHQFAATDGSGRTRTWRAWAEDAGVSFHRELSHLTLPHEFRAPGEPMWQTEEGALDGPSRRALARCLAGVTGEQSVCFAYDLAALCRGEDEPLVRRSSLTDLEAVREEVADRVGRCGPEFWWPDDRSWVVTTDYDLLSTYVGCSAETAERILRDDDIEALPVTTQTRVDWYADRPR</sequence>
<evidence type="ECO:0000313" key="1">
    <source>
        <dbReference type="EMBL" id="UZX21818.1"/>
    </source>
</evidence>
<dbReference type="RefSeq" id="WP_190101400.1">
    <property type="nucleotide sequence ID" value="NZ_BMUH01000001.1"/>
</dbReference>
<dbReference type="EMBL" id="CP084204">
    <property type="protein sequence ID" value="UZX21818.1"/>
    <property type="molecule type" value="Genomic_DNA"/>
</dbReference>
<keyword evidence="2" id="KW-1185">Reference proteome</keyword>
<dbReference type="Proteomes" id="UP001164506">
    <property type="component" value="Chromosome"/>
</dbReference>
<evidence type="ECO:0000313" key="2">
    <source>
        <dbReference type="Proteomes" id="UP001164506"/>
    </source>
</evidence>
<dbReference type="GeneID" id="95600631"/>
<proteinExistence type="predicted"/>
<name>A0ABY6QVJ3_9ACTN</name>
<reference evidence="1" key="1">
    <citation type="submission" date="2021-09" db="EMBL/GenBank/DDBJ databases">
        <title>Complete genome sequence and metabolic characterization of Streptomyces tanashiensis DSM 731 the producer of antibacterial Kalafungin and diverse secondary metabolites.</title>
        <authorList>
            <person name="Abbasi M.N."/>
            <person name="Anwar M.N."/>
            <person name="Alam K."/>
            <person name="Shoaib M."/>
            <person name="Lin Z."/>
            <person name="Hayat M."/>
            <person name="Ali M.I."/>
            <person name="Malik H.M.T."/>
            <person name="Ahmed I."/>
            <person name="Li A."/>
            <person name="Hailong Wang H."/>
            <person name="Zhang Y."/>
        </authorList>
    </citation>
    <scope>NUCLEOTIDE SEQUENCE</scope>
    <source>
        <strain evidence="1">Kala</strain>
    </source>
</reference>
<protein>
    <submittedName>
        <fullName evidence="1">Uncharacterized protein</fullName>
    </submittedName>
</protein>